<evidence type="ECO:0000256" key="1">
    <source>
        <dbReference type="ARBA" id="ARBA00022801"/>
    </source>
</evidence>
<dbReference type="SUPFAM" id="SSF56281">
    <property type="entry name" value="Metallo-hydrolase/oxidoreductase"/>
    <property type="match status" value="1"/>
</dbReference>
<keyword evidence="4" id="KW-1185">Reference proteome</keyword>
<keyword evidence="1" id="KW-0378">Hydrolase</keyword>
<feature type="domain" description="Metallo-beta-lactamase" evidence="2">
    <location>
        <begin position="56"/>
        <end position="244"/>
    </location>
</feature>
<gene>
    <name evidence="3" type="ORF">DFR70_117100</name>
</gene>
<evidence type="ECO:0000259" key="2">
    <source>
        <dbReference type="Pfam" id="PF12706"/>
    </source>
</evidence>
<dbReference type="PANTHER" id="PTHR43546">
    <property type="entry name" value="UPF0173 METAL-DEPENDENT HYDROLASE MJ1163-RELATED"/>
    <property type="match status" value="1"/>
</dbReference>
<dbReference type="InterPro" id="IPR050114">
    <property type="entry name" value="UPF0173_UPF0282_UlaG_hydrolase"/>
</dbReference>
<dbReference type="GO" id="GO:0016787">
    <property type="term" value="F:hydrolase activity"/>
    <property type="evidence" value="ECO:0007669"/>
    <property type="project" value="UniProtKB-KW"/>
</dbReference>
<comment type="caution">
    <text evidence="3">The sequence shown here is derived from an EMBL/GenBank/DDBJ whole genome shotgun (WGS) entry which is preliminary data.</text>
</comment>
<dbReference type="EMBL" id="QJKF01000017">
    <property type="protein sequence ID" value="PXX57671.1"/>
    <property type="molecule type" value="Genomic_DNA"/>
</dbReference>
<dbReference type="InterPro" id="IPR001279">
    <property type="entry name" value="Metallo-B-lactamas"/>
</dbReference>
<proteinExistence type="predicted"/>
<dbReference type="InterPro" id="IPR036866">
    <property type="entry name" value="RibonucZ/Hydroxyglut_hydro"/>
</dbReference>
<evidence type="ECO:0000313" key="4">
    <source>
        <dbReference type="Proteomes" id="UP000247569"/>
    </source>
</evidence>
<evidence type="ECO:0000313" key="3">
    <source>
        <dbReference type="EMBL" id="PXX57671.1"/>
    </source>
</evidence>
<dbReference type="Pfam" id="PF12706">
    <property type="entry name" value="Lactamase_B_2"/>
    <property type="match status" value="1"/>
</dbReference>
<accession>A0A318JQ56</accession>
<reference evidence="3 4" key="1">
    <citation type="submission" date="2018-05" db="EMBL/GenBank/DDBJ databases">
        <title>Genomic Encyclopedia of Type Strains, Phase IV (KMG-IV): sequencing the most valuable type-strain genomes for metagenomic binning, comparative biology and taxonomic classification.</title>
        <authorList>
            <person name="Goeker M."/>
        </authorList>
    </citation>
    <scope>NUCLEOTIDE SEQUENCE [LARGE SCALE GENOMIC DNA]</scope>
    <source>
        <strain evidence="3 4">DSM 44704</strain>
    </source>
</reference>
<name>A0A318JQ56_9NOCA</name>
<protein>
    <submittedName>
        <fullName evidence="3">L-ascorbate metabolism protein UlaG (Beta-lactamase superfamily)</fullName>
    </submittedName>
</protein>
<dbReference type="Gene3D" id="3.60.15.10">
    <property type="entry name" value="Ribonuclease Z/Hydroxyacylglutathione hydrolase-like"/>
    <property type="match status" value="1"/>
</dbReference>
<sequence>MHGPILAEAGSRATVGRLALTDKLNGMTDTIEHTNQLDVLHIGGPTVRLRYAGLTFLTDPTFDEPGDYPGPVTLHKLTGPAVPVDQVGAVDVVLLSHDEHADNLDNSGREFLKTAGTVLSTPGAAERINGVRGLENWESVTIGDVTITGVPALHGPEGCEPQTGIVTGFVLQADGQPTVYVSGDNASVDRVEKIVERIGRIDVAVLFVGAANIGRFGDIDLTLNARTAVLAAEVLGDALIVPVHGEGWVHFSETLERLRLLFHYAGREKQLLIPPLGTEITV</sequence>
<organism evidence="3 4">
    <name type="scientific">Nocardia tenerifensis</name>
    <dbReference type="NCBI Taxonomy" id="228006"/>
    <lineage>
        <taxon>Bacteria</taxon>
        <taxon>Bacillati</taxon>
        <taxon>Actinomycetota</taxon>
        <taxon>Actinomycetes</taxon>
        <taxon>Mycobacteriales</taxon>
        <taxon>Nocardiaceae</taxon>
        <taxon>Nocardia</taxon>
    </lineage>
</organism>
<dbReference type="Proteomes" id="UP000247569">
    <property type="component" value="Unassembled WGS sequence"/>
</dbReference>
<dbReference type="AlphaFoldDB" id="A0A318JQ56"/>
<dbReference type="PANTHER" id="PTHR43546:SF9">
    <property type="entry name" value="L-ASCORBATE-6-PHOSPHATE LACTONASE ULAG-RELATED"/>
    <property type="match status" value="1"/>
</dbReference>